<proteinExistence type="predicted"/>
<keyword evidence="1" id="KW-0812">Transmembrane</keyword>
<evidence type="ECO:0000256" key="1">
    <source>
        <dbReference type="SAM" id="Phobius"/>
    </source>
</evidence>
<dbReference type="InterPro" id="IPR012495">
    <property type="entry name" value="TadE-like_dom"/>
</dbReference>
<evidence type="ECO:0000313" key="4">
    <source>
        <dbReference type="Proteomes" id="UP001501581"/>
    </source>
</evidence>
<accession>A0ABN1TLD6</accession>
<reference evidence="3 4" key="1">
    <citation type="journal article" date="2019" name="Int. J. Syst. Evol. Microbiol.">
        <title>The Global Catalogue of Microorganisms (GCM) 10K type strain sequencing project: providing services to taxonomists for standard genome sequencing and annotation.</title>
        <authorList>
            <consortium name="The Broad Institute Genomics Platform"/>
            <consortium name="The Broad Institute Genome Sequencing Center for Infectious Disease"/>
            <person name="Wu L."/>
            <person name="Ma J."/>
        </authorList>
    </citation>
    <scope>NUCLEOTIDE SEQUENCE [LARGE SCALE GENOMIC DNA]</scope>
    <source>
        <strain evidence="3 4">JCM 13008</strain>
    </source>
</reference>
<dbReference type="RefSeq" id="WP_343990369.1">
    <property type="nucleotide sequence ID" value="NZ_BAAALG010000001.1"/>
</dbReference>
<keyword evidence="4" id="KW-1185">Reference proteome</keyword>
<comment type="caution">
    <text evidence="3">The sequence shown here is derived from an EMBL/GenBank/DDBJ whole genome shotgun (WGS) entry which is preliminary data.</text>
</comment>
<sequence length="142" mass="15104">MRWRPCAGERARGRRHRGRDAERGNAVVEFVLITVILVPLVLGVVQVALVLHVRNTLTAAASEGARHAARADAGLPDGERYARGQASEAIAGRFLDKVVATSSRVDGAETVVLRISAEVPALGLFGPAVRVSVEGHAVEEPR</sequence>
<keyword evidence="1" id="KW-0472">Membrane</keyword>
<gene>
    <name evidence="3" type="ORF">GCM10009668_01920</name>
</gene>
<evidence type="ECO:0000259" key="2">
    <source>
        <dbReference type="Pfam" id="PF07811"/>
    </source>
</evidence>
<name>A0ABN1TLD6_9ACTN</name>
<feature type="domain" description="TadE-like" evidence="2">
    <location>
        <begin position="24"/>
        <end position="66"/>
    </location>
</feature>
<dbReference type="Proteomes" id="UP001501581">
    <property type="component" value="Unassembled WGS sequence"/>
</dbReference>
<evidence type="ECO:0000313" key="3">
    <source>
        <dbReference type="EMBL" id="GAA1090867.1"/>
    </source>
</evidence>
<keyword evidence="1" id="KW-1133">Transmembrane helix</keyword>
<organism evidence="3 4">
    <name type="scientific">Nocardioides dubius</name>
    <dbReference type="NCBI Taxonomy" id="317019"/>
    <lineage>
        <taxon>Bacteria</taxon>
        <taxon>Bacillati</taxon>
        <taxon>Actinomycetota</taxon>
        <taxon>Actinomycetes</taxon>
        <taxon>Propionibacteriales</taxon>
        <taxon>Nocardioidaceae</taxon>
        <taxon>Nocardioides</taxon>
    </lineage>
</organism>
<feature type="transmembrane region" description="Helical" evidence="1">
    <location>
        <begin position="30"/>
        <end position="51"/>
    </location>
</feature>
<dbReference type="Pfam" id="PF07811">
    <property type="entry name" value="TadE"/>
    <property type="match status" value="1"/>
</dbReference>
<dbReference type="EMBL" id="BAAALG010000001">
    <property type="protein sequence ID" value="GAA1090867.1"/>
    <property type="molecule type" value="Genomic_DNA"/>
</dbReference>
<protein>
    <recommendedName>
        <fullName evidence="2">TadE-like domain-containing protein</fullName>
    </recommendedName>
</protein>